<comment type="function">
    <text evidence="7">This enzyme is involved in nucleotide metabolism: it produces dUMP, the immediate precursor of thymidine nucleotides and it decreases the intracellular concentration of dUTP so that uracil cannot be incorporated into DNA.</text>
</comment>
<dbReference type="KEGG" id="dau:Daud_0937"/>
<feature type="binding site" evidence="7">
    <location>
        <begin position="92"/>
        <end position="94"/>
    </location>
    <ligand>
        <name>substrate</name>
    </ligand>
</feature>
<dbReference type="Proteomes" id="UP000008544">
    <property type="component" value="Chromosome"/>
</dbReference>
<feature type="binding site" evidence="7">
    <location>
        <begin position="75"/>
        <end position="77"/>
    </location>
    <ligand>
        <name>substrate</name>
    </ligand>
</feature>
<dbReference type="Pfam" id="PF00692">
    <property type="entry name" value="dUTPase"/>
    <property type="match status" value="1"/>
</dbReference>
<dbReference type="FunFam" id="2.70.40.10:FF:000002">
    <property type="entry name" value="dUTP diphosphatase"/>
    <property type="match status" value="1"/>
</dbReference>
<dbReference type="InterPro" id="IPR033704">
    <property type="entry name" value="dUTPase_trimeric"/>
</dbReference>
<dbReference type="GO" id="GO:0000287">
    <property type="term" value="F:magnesium ion binding"/>
    <property type="evidence" value="ECO:0007669"/>
    <property type="project" value="UniProtKB-UniRule"/>
</dbReference>
<keyword evidence="2 7" id="KW-0479">Metal-binding</keyword>
<dbReference type="RefSeq" id="WP_012302036.1">
    <property type="nucleotide sequence ID" value="NC_010424.1"/>
</dbReference>
<evidence type="ECO:0000256" key="7">
    <source>
        <dbReference type="HAMAP-Rule" id="MF_00116"/>
    </source>
</evidence>
<dbReference type="NCBIfam" id="TIGR00576">
    <property type="entry name" value="dut"/>
    <property type="match status" value="1"/>
</dbReference>
<comment type="cofactor">
    <cofactor evidence="7">
        <name>Mg(2+)</name>
        <dbReference type="ChEBI" id="CHEBI:18420"/>
    </cofactor>
</comment>
<gene>
    <name evidence="7" type="primary">dut</name>
    <name evidence="9" type="ordered locus">Daud_0937</name>
</gene>
<evidence type="ECO:0000256" key="5">
    <source>
        <dbReference type="ARBA" id="ARBA00023080"/>
    </source>
</evidence>
<sequence length="155" mass="15937">MAEVTRIVLRVKKLNPTIGKSWPGPAYATSGAAGLDLCAALDSSLTIAPGERVQIPTGIAVQLPERNLVGLVFGRSGLAARHGITLANGVGVIDADYTGEIICPVVNHGTEPFTLSPGDRIAQLVCVPIAVAEVEYVFELAETARGAGGFGSTGK</sequence>
<evidence type="ECO:0000256" key="4">
    <source>
        <dbReference type="ARBA" id="ARBA00022842"/>
    </source>
</evidence>
<dbReference type="EC" id="3.6.1.23" evidence="7"/>
<dbReference type="STRING" id="477974.Daud_0937"/>
<evidence type="ECO:0000259" key="8">
    <source>
        <dbReference type="Pfam" id="PF00692"/>
    </source>
</evidence>
<feature type="binding site" evidence="7">
    <location>
        <position position="88"/>
    </location>
    <ligand>
        <name>substrate</name>
    </ligand>
</feature>
<evidence type="ECO:0000256" key="1">
    <source>
        <dbReference type="ARBA" id="ARBA00006581"/>
    </source>
</evidence>
<dbReference type="NCBIfam" id="NF001862">
    <property type="entry name" value="PRK00601.1"/>
    <property type="match status" value="1"/>
</dbReference>
<reference evidence="10" key="1">
    <citation type="submission" date="2007-10" db="EMBL/GenBank/DDBJ databases">
        <title>Complete sequence of chromosome of Desulforudis audaxviator MP104C.</title>
        <authorList>
            <person name="Copeland A."/>
            <person name="Lucas S."/>
            <person name="Lapidus A."/>
            <person name="Barry K."/>
            <person name="Glavina del Rio T."/>
            <person name="Dalin E."/>
            <person name="Tice H."/>
            <person name="Bruce D."/>
            <person name="Pitluck S."/>
            <person name="Lowry S.R."/>
            <person name="Larimer F."/>
            <person name="Land M.L."/>
            <person name="Hauser L."/>
            <person name="Kyrpides N."/>
            <person name="Ivanova N.N."/>
            <person name="Richardson P."/>
        </authorList>
    </citation>
    <scope>NUCLEOTIDE SEQUENCE [LARGE SCALE GENOMIC DNA]</scope>
    <source>
        <strain evidence="10">MP104C</strain>
    </source>
</reference>
<organism evidence="9 10">
    <name type="scientific">Desulforudis audaxviator (strain MP104C)</name>
    <dbReference type="NCBI Taxonomy" id="477974"/>
    <lineage>
        <taxon>Bacteria</taxon>
        <taxon>Bacillati</taxon>
        <taxon>Bacillota</taxon>
        <taxon>Clostridia</taxon>
        <taxon>Thermoanaerobacterales</taxon>
        <taxon>Candidatus Desulforudaceae</taxon>
        <taxon>Candidatus Desulforudis</taxon>
    </lineage>
</organism>
<reference evidence="9 10" key="2">
    <citation type="journal article" date="2008" name="Science">
        <title>Environmental genomics reveals a single-species ecosystem deep within Earth.</title>
        <authorList>
            <person name="Chivian D."/>
            <person name="Brodie E.L."/>
            <person name="Alm E.J."/>
            <person name="Culley D.E."/>
            <person name="Dehal P.S."/>
            <person name="Desantis T.Z."/>
            <person name="Gihring T.M."/>
            <person name="Lapidus A."/>
            <person name="Lin L.H."/>
            <person name="Lowry S.R."/>
            <person name="Moser D.P."/>
            <person name="Richardson P.M."/>
            <person name="Southam G."/>
            <person name="Wanger G."/>
            <person name="Pratt L.M."/>
            <person name="Andersen G.L."/>
            <person name="Hazen T.C."/>
            <person name="Brockman F.J."/>
            <person name="Arkin A.P."/>
            <person name="Onstott T.C."/>
        </authorList>
    </citation>
    <scope>NUCLEOTIDE SEQUENCE [LARGE SCALE GENOMIC DNA]</scope>
    <source>
        <strain evidence="9 10">MP104C</strain>
    </source>
</reference>
<dbReference type="GO" id="GO:0006226">
    <property type="term" value="P:dUMP biosynthetic process"/>
    <property type="evidence" value="ECO:0007669"/>
    <property type="project" value="UniProtKB-UniRule"/>
</dbReference>
<name>B1I396_DESAP</name>
<evidence type="ECO:0000256" key="6">
    <source>
        <dbReference type="ARBA" id="ARBA00047686"/>
    </source>
</evidence>
<keyword evidence="3 7" id="KW-0378">Hydrolase</keyword>
<dbReference type="eggNOG" id="COG0756">
    <property type="taxonomic scope" value="Bacteria"/>
</dbReference>
<proteinExistence type="inferred from homology"/>
<dbReference type="InterPro" id="IPR036157">
    <property type="entry name" value="dUTPase-like_sf"/>
</dbReference>
<keyword evidence="10" id="KW-1185">Reference proteome</keyword>
<keyword evidence="4 7" id="KW-0460">Magnesium</keyword>
<feature type="domain" description="dUTPase-like" evidence="8">
    <location>
        <begin position="22"/>
        <end position="154"/>
    </location>
</feature>
<evidence type="ECO:0000256" key="2">
    <source>
        <dbReference type="ARBA" id="ARBA00022723"/>
    </source>
</evidence>
<dbReference type="InterPro" id="IPR008181">
    <property type="entry name" value="dUTPase"/>
</dbReference>
<comment type="catalytic activity">
    <reaction evidence="6 7">
        <text>dUTP + H2O = dUMP + diphosphate + H(+)</text>
        <dbReference type="Rhea" id="RHEA:10248"/>
        <dbReference type="ChEBI" id="CHEBI:15377"/>
        <dbReference type="ChEBI" id="CHEBI:15378"/>
        <dbReference type="ChEBI" id="CHEBI:33019"/>
        <dbReference type="ChEBI" id="CHEBI:61555"/>
        <dbReference type="ChEBI" id="CHEBI:246422"/>
        <dbReference type="EC" id="3.6.1.23"/>
    </reaction>
</comment>
<dbReference type="PANTHER" id="PTHR11241:SF0">
    <property type="entry name" value="DEOXYURIDINE 5'-TRIPHOSPHATE NUCLEOTIDOHYDROLASE"/>
    <property type="match status" value="1"/>
</dbReference>
<dbReference type="HAMAP" id="MF_00116">
    <property type="entry name" value="dUTPase_bact"/>
    <property type="match status" value="1"/>
</dbReference>
<protein>
    <recommendedName>
        <fullName evidence="7">Deoxyuridine 5'-triphosphate nucleotidohydrolase</fullName>
        <shortName evidence="7">dUTPase</shortName>
        <ecNumber evidence="7">3.6.1.23</ecNumber>
    </recommendedName>
    <alternativeName>
        <fullName evidence="7">dUTP pyrophosphatase</fullName>
    </alternativeName>
</protein>
<comment type="pathway">
    <text evidence="7">Pyrimidine metabolism; dUMP biosynthesis; dUMP from dCTP (dUTP route): step 2/2.</text>
</comment>
<dbReference type="GO" id="GO:0004170">
    <property type="term" value="F:dUTP diphosphatase activity"/>
    <property type="evidence" value="ECO:0007669"/>
    <property type="project" value="UniProtKB-UniRule"/>
</dbReference>
<dbReference type="EMBL" id="CP000860">
    <property type="protein sequence ID" value="ACA59450.1"/>
    <property type="molecule type" value="Genomic_DNA"/>
</dbReference>
<comment type="caution">
    <text evidence="7">Lacks conserved residue(s) required for the propagation of feature annotation.</text>
</comment>
<dbReference type="UniPathway" id="UPA00610">
    <property type="reaction ID" value="UER00666"/>
</dbReference>
<comment type="similarity">
    <text evidence="1 7">Belongs to the dUTPase family.</text>
</comment>
<dbReference type="Gene3D" id="2.70.40.10">
    <property type="match status" value="1"/>
</dbReference>
<dbReference type="CDD" id="cd07557">
    <property type="entry name" value="trimeric_dUTPase"/>
    <property type="match status" value="1"/>
</dbReference>
<evidence type="ECO:0000313" key="10">
    <source>
        <dbReference type="Proteomes" id="UP000008544"/>
    </source>
</evidence>
<dbReference type="PANTHER" id="PTHR11241">
    <property type="entry name" value="DEOXYURIDINE 5'-TRIPHOSPHATE NUCLEOTIDOHYDROLASE"/>
    <property type="match status" value="1"/>
</dbReference>
<keyword evidence="5 7" id="KW-0546">Nucleotide metabolism</keyword>
<accession>B1I396</accession>
<dbReference type="HOGENOM" id="CLU_068508_1_1_9"/>
<evidence type="ECO:0000256" key="3">
    <source>
        <dbReference type="ARBA" id="ARBA00022801"/>
    </source>
</evidence>
<dbReference type="InterPro" id="IPR029054">
    <property type="entry name" value="dUTPase-like"/>
</dbReference>
<evidence type="ECO:0000313" key="9">
    <source>
        <dbReference type="EMBL" id="ACA59450.1"/>
    </source>
</evidence>
<dbReference type="SUPFAM" id="SSF51283">
    <property type="entry name" value="dUTPase-like"/>
    <property type="match status" value="1"/>
</dbReference>
<dbReference type="AlphaFoldDB" id="B1I396"/>
<dbReference type="GO" id="GO:0046081">
    <property type="term" value="P:dUTP catabolic process"/>
    <property type="evidence" value="ECO:0007669"/>
    <property type="project" value="InterPro"/>
</dbReference>